<keyword evidence="3" id="KW-0520">NAD</keyword>
<dbReference type="EMBL" id="BART01001318">
    <property type="protein sequence ID" value="GAG66664.1"/>
    <property type="molecule type" value="Genomic_DNA"/>
</dbReference>
<dbReference type="PANTHER" id="PTHR42722">
    <property type="entry name" value="LEUCINE DEHYDROGENASE"/>
    <property type="match status" value="1"/>
</dbReference>
<sequence length="357" mass="39985">MEYFNLFEKYGHEQVIFNIDPETGLKAIIAIHNTVLGPALGGCRMRKYSSEADAVMDVLKLSRGMTYKNAAADLPYGGGKAVIIGDPSIDKTPELMESFGRFVQTLKGRFTTGPDMGTNLDDFKYAKRYTPYVITWEEKMASSDDISLNTAYGVYMGIKACLKQVYGNRLLDKRVIAVQGLGKVGYNLCKFLNKEGAKLFVSGHHRDKIDKVIEEFNAEEVGEDEIYSVQCDVFSPNAVGAILNNNTIPKLKCKIIAGGANNVLLDEKEHDIKLYKRNILYAPDYVINAGGVIAAAQTLTGYDYKKARKKVDNIYNILLKIFSISKDEDIPTHKAANVMVERKINKARKKRKIYYKL</sequence>
<dbReference type="Gene3D" id="3.40.50.10860">
    <property type="entry name" value="Leucine Dehydrogenase, chain A, domain 1"/>
    <property type="match status" value="1"/>
</dbReference>
<comment type="similarity">
    <text evidence="1">Belongs to the Glu/Leu/Phe/Val dehydrogenases family.</text>
</comment>
<dbReference type="InterPro" id="IPR033524">
    <property type="entry name" value="Glu/Leu/Phe/Val_DH_AS"/>
</dbReference>
<dbReference type="PROSITE" id="PS00074">
    <property type="entry name" value="GLFV_DEHYDROGENASE"/>
    <property type="match status" value="1"/>
</dbReference>
<dbReference type="PANTHER" id="PTHR42722:SF1">
    <property type="entry name" value="VALINE DEHYDROGENASE"/>
    <property type="match status" value="1"/>
</dbReference>
<dbReference type="InterPro" id="IPR006096">
    <property type="entry name" value="Glu/Leu/Phe/Val/Trp_DH_C"/>
</dbReference>
<evidence type="ECO:0000259" key="4">
    <source>
        <dbReference type="SMART" id="SM00839"/>
    </source>
</evidence>
<dbReference type="Gene3D" id="3.40.50.720">
    <property type="entry name" value="NAD(P)-binding Rossmann-like Domain"/>
    <property type="match status" value="1"/>
</dbReference>
<keyword evidence="2" id="KW-0560">Oxidoreductase</keyword>
<evidence type="ECO:0000313" key="5">
    <source>
        <dbReference type="EMBL" id="GAG66664.1"/>
    </source>
</evidence>
<dbReference type="SMART" id="SM00839">
    <property type="entry name" value="ELFV_dehydrog"/>
    <property type="match status" value="1"/>
</dbReference>
<name>X0ZBS9_9ZZZZ</name>
<proteinExistence type="inferred from homology"/>
<dbReference type="GO" id="GO:0016639">
    <property type="term" value="F:oxidoreductase activity, acting on the CH-NH2 group of donors, NAD or NADP as acceptor"/>
    <property type="evidence" value="ECO:0007669"/>
    <property type="project" value="InterPro"/>
</dbReference>
<dbReference type="SUPFAM" id="SSF53223">
    <property type="entry name" value="Aminoacid dehydrogenase-like, N-terminal domain"/>
    <property type="match status" value="1"/>
</dbReference>
<dbReference type="SUPFAM" id="SSF51735">
    <property type="entry name" value="NAD(P)-binding Rossmann-fold domains"/>
    <property type="match status" value="1"/>
</dbReference>
<dbReference type="InterPro" id="IPR016211">
    <property type="entry name" value="Glu/Phe/Leu/Val/Trp_DH_bac/arc"/>
</dbReference>
<dbReference type="GO" id="GO:0006520">
    <property type="term" value="P:amino acid metabolic process"/>
    <property type="evidence" value="ECO:0007669"/>
    <property type="project" value="InterPro"/>
</dbReference>
<feature type="domain" description="Glutamate/phenylalanine/leucine/valine/L-tryptophan dehydrogenase C-terminal" evidence="4">
    <location>
        <begin position="144"/>
        <end position="352"/>
    </location>
</feature>
<accession>X0ZBS9</accession>
<dbReference type="InterPro" id="IPR036291">
    <property type="entry name" value="NAD(P)-bd_dom_sf"/>
</dbReference>
<reference evidence="5" key="1">
    <citation type="journal article" date="2014" name="Front. Microbiol.">
        <title>High frequency of phylogenetically diverse reductive dehalogenase-homologous genes in deep subseafloor sedimentary metagenomes.</title>
        <authorList>
            <person name="Kawai M."/>
            <person name="Futagami T."/>
            <person name="Toyoda A."/>
            <person name="Takaki Y."/>
            <person name="Nishi S."/>
            <person name="Hori S."/>
            <person name="Arai W."/>
            <person name="Tsubouchi T."/>
            <person name="Morono Y."/>
            <person name="Uchiyama I."/>
            <person name="Ito T."/>
            <person name="Fujiyama A."/>
            <person name="Inagaki F."/>
            <person name="Takami H."/>
        </authorList>
    </citation>
    <scope>NUCLEOTIDE SEQUENCE</scope>
    <source>
        <strain evidence="5">Expedition CK06-06</strain>
    </source>
</reference>
<protein>
    <recommendedName>
        <fullName evidence="4">Glutamate/phenylalanine/leucine/valine/L-tryptophan dehydrogenase C-terminal domain-containing protein</fullName>
    </recommendedName>
</protein>
<organism evidence="5">
    <name type="scientific">marine sediment metagenome</name>
    <dbReference type="NCBI Taxonomy" id="412755"/>
    <lineage>
        <taxon>unclassified sequences</taxon>
        <taxon>metagenomes</taxon>
        <taxon>ecological metagenomes</taxon>
    </lineage>
</organism>
<dbReference type="InterPro" id="IPR006097">
    <property type="entry name" value="Glu/Leu/Phe/Val/Trp_DH_dimer"/>
</dbReference>
<dbReference type="PIRSF" id="PIRSF000188">
    <property type="entry name" value="Phe_leu_dh"/>
    <property type="match status" value="1"/>
</dbReference>
<dbReference type="CDD" id="cd01075">
    <property type="entry name" value="NAD_bind_Leu_Phe_Val_DH"/>
    <property type="match status" value="1"/>
</dbReference>
<dbReference type="InterPro" id="IPR006095">
    <property type="entry name" value="Glu/Leu/Phe/Val/Trp_DH"/>
</dbReference>
<dbReference type="FunFam" id="3.40.50.10860:FF:000010">
    <property type="entry name" value="Leucine dehydrogenase"/>
    <property type="match status" value="1"/>
</dbReference>
<comment type="caution">
    <text evidence="5">The sequence shown here is derived from an EMBL/GenBank/DDBJ whole genome shotgun (WGS) entry which is preliminary data.</text>
</comment>
<evidence type="ECO:0000256" key="3">
    <source>
        <dbReference type="ARBA" id="ARBA00023027"/>
    </source>
</evidence>
<evidence type="ECO:0000256" key="2">
    <source>
        <dbReference type="ARBA" id="ARBA00023002"/>
    </source>
</evidence>
<dbReference type="PRINTS" id="PR00082">
    <property type="entry name" value="GLFDHDRGNASE"/>
</dbReference>
<dbReference type="Pfam" id="PF00208">
    <property type="entry name" value="ELFV_dehydrog"/>
    <property type="match status" value="1"/>
</dbReference>
<dbReference type="Pfam" id="PF02812">
    <property type="entry name" value="ELFV_dehydrog_N"/>
    <property type="match status" value="1"/>
</dbReference>
<dbReference type="AlphaFoldDB" id="X0ZBS9"/>
<evidence type="ECO:0000256" key="1">
    <source>
        <dbReference type="ARBA" id="ARBA00006382"/>
    </source>
</evidence>
<dbReference type="InterPro" id="IPR046346">
    <property type="entry name" value="Aminoacid_DH-like_N_sf"/>
</dbReference>
<gene>
    <name evidence="5" type="ORF">S01H4_04788</name>
</gene>